<gene>
    <name evidence="2" type="ORF">NCTC9419_02402</name>
</gene>
<evidence type="ECO:0000313" key="3">
    <source>
        <dbReference type="Proteomes" id="UP000271603"/>
    </source>
</evidence>
<accession>A0A3S4FSC4</accession>
<evidence type="ECO:0000313" key="2">
    <source>
        <dbReference type="EMBL" id="VEA70886.1"/>
    </source>
</evidence>
<feature type="transmembrane region" description="Helical" evidence="1">
    <location>
        <begin position="36"/>
        <end position="53"/>
    </location>
</feature>
<name>A0A3S4FSC4_SERRU</name>
<dbReference type="Proteomes" id="UP000271603">
    <property type="component" value="Chromosome"/>
</dbReference>
<keyword evidence="1" id="KW-0812">Transmembrane</keyword>
<proteinExistence type="predicted"/>
<evidence type="ECO:0000256" key="1">
    <source>
        <dbReference type="SAM" id="Phobius"/>
    </source>
</evidence>
<dbReference type="EMBL" id="LR134155">
    <property type="protein sequence ID" value="VEA70886.1"/>
    <property type="molecule type" value="Genomic_DNA"/>
</dbReference>
<keyword evidence="1" id="KW-0472">Membrane</keyword>
<organism evidence="2 3">
    <name type="scientific">Serratia rubidaea</name>
    <name type="common">Serratia marinorubra</name>
    <dbReference type="NCBI Taxonomy" id="61652"/>
    <lineage>
        <taxon>Bacteria</taxon>
        <taxon>Pseudomonadati</taxon>
        <taxon>Pseudomonadota</taxon>
        <taxon>Gammaproteobacteria</taxon>
        <taxon>Enterobacterales</taxon>
        <taxon>Yersiniaceae</taxon>
        <taxon>Serratia</taxon>
    </lineage>
</organism>
<feature type="transmembrane region" description="Helical" evidence="1">
    <location>
        <begin position="12"/>
        <end position="30"/>
    </location>
</feature>
<sequence>MEHVRDIVNKPCNAKGFVNLLVLVGIIMGLADVALWFNIIITCSLLIVVFYGVRNTLRSSKNNESIMNSGQEVEAIVIDAKPHDNQTANGRLFISLLIEFIIGDEKISTNKDINISSFYAEEYKPGKLITVKYQRSNLQNIIVVGNVNN</sequence>
<reference evidence="2 3" key="1">
    <citation type="submission" date="2018-12" db="EMBL/GenBank/DDBJ databases">
        <authorList>
            <consortium name="Pathogen Informatics"/>
        </authorList>
    </citation>
    <scope>NUCLEOTIDE SEQUENCE [LARGE SCALE GENOMIC DNA]</scope>
    <source>
        <strain evidence="2 3">NCTC9419</strain>
    </source>
</reference>
<keyword evidence="1" id="KW-1133">Transmembrane helix</keyword>
<protein>
    <submittedName>
        <fullName evidence="2">Uncharacterized protein</fullName>
    </submittedName>
</protein>
<dbReference type="AlphaFoldDB" id="A0A3S4FSC4"/>